<proteinExistence type="predicted"/>
<evidence type="ECO:0000313" key="2">
    <source>
        <dbReference type="Proteomes" id="UP001500280"/>
    </source>
</evidence>
<gene>
    <name evidence="1" type="ORF">GCM10009745_38980</name>
</gene>
<dbReference type="Gene3D" id="3.40.1350.10">
    <property type="match status" value="1"/>
</dbReference>
<evidence type="ECO:0000313" key="1">
    <source>
        <dbReference type="EMBL" id="GAA1689919.1"/>
    </source>
</evidence>
<evidence type="ECO:0008006" key="3">
    <source>
        <dbReference type="Google" id="ProtNLM"/>
    </source>
</evidence>
<organism evidence="1 2">
    <name type="scientific">Kribbella yunnanensis</name>
    <dbReference type="NCBI Taxonomy" id="190194"/>
    <lineage>
        <taxon>Bacteria</taxon>
        <taxon>Bacillati</taxon>
        <taxon>Actinomycetota</taxon>
        <taxon>Actinomycetes</taxon>
        <taxon>Propionibacteriales</taxon>
        <taxon>Kribbellaceae</taxon>
        <taxon>Kribbella</taxon>
    </lineage>
</organism>
<name>A0ABP4TL12_9ACTN</name>
<comment type="caution">
    <text evidence="1">The sequence shown here is derived from an EMBL/GenBank/DDBJ whole genome shotgun (WGS) entry which is preliminary data.</text>
</comment>
<accession>A0ABP4TL12</accession>
<dbReference type="Proteomes" id="UP001500280">
    <property type="component" value="Unassembled WGS sequence"/>
</dbReference>
<sequence>MAGVWSKGGGGQWRPLTATGFVSEADLHRLIEATPTMLPLAGAPRLAIIGSEVRCGREKADLLAVEVETGRPVVIEIKLAANTDRRRALTQVLGYAAYLRRLDGSGLNSVLQTYLAKQELTSIVDAAKVAAEAEADLSFDEEAFQGQLERALADGRLRAVIVLDEAPPDLMDLVGYLQDVTSDRLALDLVVVTAYEVAGQRILVPQLVESDRTQVTAELAGTGMPASHSEVIPGTGEFAAAIETAPREQQDELRRLLQWARELEAEGLAVPFTSIGKGRWVLNLRLPRQARGMVSVWNERGPYVSPYRSVFEQEAPITLEKLDRLMPEGIGRGNYIKGRCSDEVLALIREAYVESRDSRA</sequence>
<dbReference type="RefSeq" id="WP_344153555.1">
    <property type="nucleotide sequence ID" value="NZ_BAAANF010000013.1"/>
</dbReference>
<dbReference type="InterPro" id="IPR011856">
    <property type="entry name" value="tRNA_endonuc-like_dom_sf"/>
</dbReference>
<dbReference type="EMBL" id="BAAANF010000013">
    <property type="protein sequence ID" value="GAA1689919.1"/>
    <property type="molecule type" value="Genomic_DNA"/>
</dbReference>
<keyword evidence="2" id="KW-1185">Reference proteome</keyword>
<protein>
    <recommendedName>
        <fullName evidence="3">DUF91 domain-containing protein</fullName>
    </recommendedName>
</protein>
<reference evidence="2" key="1">
    <citation type="journal article" date="2019" name="Int. J. Syst. Evol. Microbiol.">
        <title>The Global Catalogue of Microorganisms (GCM) 10K type strain sequencing project: providing services to taxonomists for standard genome sequencing and annotation.</title>
        <authorList>
            <consortium name="The Broad Institute Genomics Platform"/>
            <consortium name="The Broad Institute Genome Sequencing Center for Infectious Disease"/>
            <person name="Wu L."/>
            <person name="Ma J."/>
        </authorList>
    </citation>
    <scope>NUCLEOTIDE SEQUENCE [LARGE SCALE GENOMIC DNA]</scope>
    <source>
        <strain evidence="2">JCM 14307</strain>
    </source>
</reference>